<dbReference type="EMBL" id="JACHIR010000001">
    <property type="protein sequence ID" value="MBB5889107.1"/>
    <property type="molecule type" value="Genomic_DNA"/>
</dbReference>
<keyword evidence="3" id="KW-1185">Reference proteome</keyword>
<protein>
    <submittedName>
        <fullName evidence="2">Uncharacterized protein</fullName>
    </submittedName>
</protein>
<dbReference type="AlphaFoldDB" id="A0A7W9KAM3"/>
<dbReference type="RefSeq" id="WP_184857784.1">
    <property type="nucleotide sequence ID" value="NZ_BAAAWY010000013.1"/>
</dbReference>
<proteinExistence type="predicted"/>
<feature type="region of interest" description="Disordered" evidence="1">
    <location>
        <begin position="1"/>
        <end position="26"/>
    </location>
</feature>
<name>A0A7W9KAM3_9PSEU</name>
<evidence type="ECO:0000313" key="2">
    <source>
        <dbReference type="EMBL" id="MBB5889107.1"/>
    </source>
</evidence>
<organism evidence="2 3">
    <name type="scientific">Kutzneria kofuensis</name>
    <dbReference type="NCBI Taxonomy" id="103725"/>
    <lineage>
        <taxon>Bacteria</taxon>
        <taxon>Bacillati</taxon>
        <taxon>Actinomycetota</taxon>
        <taxon>Actinomycetes</taxon>
        <taxon>Pseudonocardiales</taxon>
        <taxon>Pseudonocardiaceae</taxon>
        <taxon>Kutzneria</taxon>
    </lineage>
</organism>
<gene>
    <name evidence="2" type="ORF">BJ998_000303</name>
</gene>
<accession>A0A7W9KAM3</accession>
<evidence type="ECO:0000256" key="1">
    <source>
        <dbReference type="SAM" id="MobiDB-lite"/>
    </source>
</evidence>
<comment type="caution">
    <text evidence="2">The sequence shown here is derived from an EMBL/GenBank/DDBJ whole genome shotgun (WGS) entry which is preliminary data.</text>
</comment>
<evidence type="ECO:0000313" key="3">
    <source>
        <dbReference type="Proteomes" id="UP000585638"/>
    </source>
</evidence>
<reference evidence="2 3" key="1">
    <citation type="submission" date="2020-08" db="EMBL/GenBank/DDBJ databases">
        <title>Sequencing the genomes of 1000 actinobacteria strains.</title>
        <authorList>
            <person name="Klenk H.-P."/>
        </authorList>
    </citation>
    <scope>NUCLEOTIDE SEQUENCE [LARGE SCALE GENOMIC DNA]</scope>
    <source>
        <strain evidence="2 3">DSM 43851</strain>
    </source>
</reference>
<dbReference type="Proteomes" id="UP000585638">
    <property type="component" value="Unassembled WGS sequence"/>
</dbReference>
<sequence length="54" mass="5913">MIGTLRDAGTGIAPPRRPRAGEWLDARTDNAHTGRWDRLARNAAQTAVLIAARF</sequence>